<proteinExistence type="predicted"/>
<keyword evidence="2" id="KW-1185">Reference proteome</keyword>
<gene>
    <name evidence="1" type="ORF">L596_019491</name>
</gene>
<name>A0A4U5MRI4_STECR</name>
<dbReference type="EMBL" id="AZBU02000006">
    <property type="protein sequence ID" value="TKR71963.1"/>
    <property type="molecule type" value="Genomic_DNA"/>
</dbReference>
<protein>
    <submittedName>
        <fullName evidence="1">Uncharacterized protein</fullName>
    </submittedName>
</protein>
<reference evidence="1 2" key="2">
    <citation type="journal article" date="2019" name="G3 (Bethesda)">
        <title>Hybrid Assembly of the Genome of the Entomopathogenic Nematode Steinernema carpocapsae Identifies the X-Chromosome.</title>
        <authorList>
            <person name="Serra L."/>
            <person name="Macchietto M."/>
            <person name="Macias-Munoz A."/>
            <person name="McGill C.J."/>
            <person name="Rodriguez I.M."/>
            <person name="Rodriguez B."/>
            <person name="Murad R."/>
            <person name="Mortazavi A."/>
        </authorList>
    </citation>
    <scope>NUCLEOTIDE SEQUENCE [LARGE SCALE GENOMIC DNA]</scope>
    <source>
        <strain evidence="1 2">ALL</strain>
    </source>
</reference>
<evidence type="ECO:0000313" key="2">
    <source>
        <dbReference type="Proteomes" id="UP000298663"/>
    </source>
</evidence>
<dbReference type="Proteomes" id="UP000298663">
    <property type="component" value="Unassembled WGS sequence"/>
</dbReference>
<evidence type="ECO:0000313" key="1">
    <source>
        <dbReference type="EMBL" id="TKR71963.1"/>
    </source>
</evidence>
<reference evidence="1 2" key="1">
    <citation type="journal article" date="2015" name="Genome Biol.">
        <title>Comparative genomics of Steinernema reveals deeply conserved gene regulatory networks.</title>
        <authorList>
            <person name="Dillman A.R."/>
            <person name="Macchietto M."/>
            <person name="Porter C.F."/>
            <person name="Rogers A."/>
            <person name="Williams B."/>
            <person name="Antoshechkin I."/>
            <person name="Lee M.M."/>
            <person name="Goodwin Z."/>
            <person name="Lu X."/>
            <person name="Lewis E.E."/>
            <person name="Goodrich-Blair H."/>
            <person name="Stock S.P."/>
            <person name="Adams B.J."/>
            <person name="Sternberg P.W."/>
            <person name="Mortazavi A."/>
        </authorList>
    </citation>
    <scope>NUCLEOTIDE SEQUENCE [LARGE SCALE GENOMIC DNA]</scope>
    <source>
        <strain evidence="1 2">ALL</strain>
    </source>
</reference>
<sequence>MGLYYSMLMQLADNVFKLYNNFDFGIYGFEGEALREVSFFEQPGINHLTANNDFVGVKNVIIEGGHGMVENPVYQEGLDCYRDYYRSFGTESCEAHLNGTKTCNMTYPNADLKLNEGFTNLQDIHLVTQIVKKLSKPKKTPEKRLPWTGSSLVLECSTLEI</sequence>
<dbReference type="AlphaFoldDB" id="A0A4U5MRI4"/>
<organism evidence="1 2">
    <name type="scientific">Steinernema carpocapsae</name>
    <name type="common">Entomopathogenic nematode</name>
    <dbReference type="NCBI Taxonomy" id="34508"/>
    <lineage>
        <taxon>Eukaryota</taxon>
        <taxon>Metazoa</taxon>
        <taxon>Ecdysozoa</taxon>
        <taxon>Nematoda</taxon>
        <taxon>Chromadorea</taxon>
        <taxon>Rhabditida</taxon>
        <taxon>Tylenchina</taxon>
        <taxon>Panagrolaimomorpha</taxon>
        <taxon>Strongyloidoidea</taxon>
        <taxon>Steinernematidae</taxon>
        <taxon>Steinernema</taxon>
    </lineage>
</organism>
<accession>A0A4U5MRI4</accession>
<comment type="caution">
    <text evidence="1">The sequence shown here is derived from an EMBL/GenBank/DDBJ whole genome shotgun (WGS) entry which is preliminary data.</text>
</comment>